<accession>A0A075GF57</accession>
<sequence>MSESEKGPRAINIKINTEHLLKIEEDVDGQQKSVIGHFPICDTCDDAKDVERSDNGFGILNNYWCKSCEHEIDENGDCKTLNCSNCRKIDSLVSGDEWRTELRGSSGSHGHTDPTPLTPSPSIHSRTKCNECGSSNMKVRAGRMECQDCGSYQA</sequence>
<name>A0A075GF57_9EURY</name>
<dbReference type="AlphaFoldDB" id="A0A075GF57"/>
<organism evidence="2">
    <name type="scientific">uncultured marine group II/III euryarchaeote KM3_136_C10</name>
    <dbReference type="NCBI Taxonomy" id="1457867"/>
    <lineage>
        <taxon>Archaea</taxon>
        <taxon>Methanobacteriati</taxon>
        <taxon>Methanobacteriota</taxon>
        <taxon>environmental samples</taxon>
    </lineage>
</organism>
<evidence type="ECO:0000313" key="2">
    <source>
        <dbReference type="EMBL" id="AIF00632.1"/>
    </source>
</evidence>
<dbReference type="EMBL" id="KF900597">
    <property type="protein sequence ID" value="AIF00632.1"/>
    <property type="molecule type" value="Genomic_DNA"/>
</dbReference>
<reference evidence="2" key="1">
    <citation type="journal article" date="2014" name="Genome Biol. Evol.">
        <title>Pangenome evidence for extensive interdomain horizontal transfer affecting lineage core and shell genes in uncultured planktonic thaumarchaeota and euryarchaeota.</title>
        <authorList>
            <person name="Deschamps P."/>
            <person name="Zivanovic Y."/>
            <person name="Moreira D."/>
            <person name="Rodriguez-Valera F."/>
            <person name="Lopez-Garcia P."/>
        </authorList>
    </citation>
    <scope>NUCLEOTIDE SEQUENCE</scope>
</reference>
<evidence type="ECO:0000256" key="1">
    <source>
        <dbReference type="SAM" id="MobiDB-lite"/>
    </source>
</evidence>
<proteinExistence type="predicted"/>
<feature type="region of interest" description="Disordered" evidence="1">
    <location>
        <begin position="100"/>
        <end position="125"/>
    </location>
</feature>
<protein>
    <submittedName>
        <fullName evidence="2">Uncharacterized protein</fullName>
    </submittedName>
</protein>